<dbReference type="EMBL" id="WIXE01001230">
    <property type="protein sequence ID" value="KAK5985878.1"/>
    <property type="molecule type" value="Genomic_DNA"/>
</dbReference>
<name>A0AAN8IW09_TRICO</name>
<comment type="caution">
    <text evidence="2">The sequence shown here is derived from an EMBL/GenBank/DDBJ whole genome shotgun (WGS) entry which is preliminary data.</text>
</comment>
<gene>
    <name evidence="2" type="ORF">GCK32_008636</name>
</gene>
<feature type="non-terminal residue" evidence="2">
    <location>
        <position position="1"/>
    </location>
</feature>
<dbReference type="Proteomes" id="UP001331761">
    <property type="component" value="Unassembled WGS sequence"/>
</dbReference>
<feature type="region of interest" description="Disordered" evidence="1">
    <location>
        <begin position="158"/>
        <end position="209"/>
    </location>
</feature>
<sequence length="209" mass="23329">LRQTSYAAEYRLADAPVNGSSMYSTHHHLTTCYFLVFAPKNRAVMPREKQSMKATTTGGTNSMKAILESDLFLTQTRAEICETSKLLASTQTTLTYAEIPFPLVCVIAHLYNINLDELVDFFVCLNLSGHFRFGSKFLLHGYVGSEAFLTLGKQNESSTIMGKSRRPAPPPRDATVDDSSRRSKSASVRRKPSEEHRKRTGSIRQDSSD</sequence>
<dbReference type="AlphaFoldDB" id="A0AAN8IW09"/>
<proteinExistence type="predicted"/>
<evidence type="ECO:0000313" key="3">
    <source>
        <dbReference type="Proteomes" id="UP001331761"/>
    </source>
</evidence>
<protein>
    <submittedName>
        <fullName evidence="2">Uncharacterized protein</fullName>
    </submittedName>
</protein>
<evidence type="ECO:0000256" key="1">
    <source>
        <dbReference type="SAM" id="MobiDB-lite"/>
    </source>
</evidence>
<evidence type="ECO:0000313" key="2">
    <source>
        <dbReference type="EMBL" id="KAK5985878.1"/>
    </source>
</evidence>
<organism evidence="2 3">
    <name type="scientific">Trichostrongylus colubriformis</name>
    <name type="common">Black scour worm</name>
    <dbReference type="NCBI Taxonomy" id="6319"/>
    <lineage>
        <taxon>Eukaryota</taxon>
        <taxon>Metazoa</taxon>
        <taxon>Ecdysozoa</taxon>
        <taxon>Nematoda</taxon>
        <taxon>Chromadorea</taxon>
        <taxon>Rhabditida</taxon>
        <taxon>Rhabditina</taxon>
        <taxon>Rhabditomorpha</taxon>
        <taxon>Strongyloidea</taxon>
        <taxon>Trichostrongylidae</taxon>
        <taxon>Trichostrongylus</taxon>
    </lineage>
</organism>
<reference evidence="2 3" key="1">
    <citation type="submission" date="2019-10" db="EMBL/GenBank/DDBJ databases">
        <title>Assembly and Annotation for the nematode Trichostrongylus colubriformis.</title>
        <authorList>
            <person name="Martin J."/>
        </authorList>
    </citation>
    <scope>NUCLEOTIDE SEQUENCE [LARGE SCALE GENOMIC DNA]</scope>
    <source>
        <strain evidence="2">G859</strain>
        <tissue evidence="2">Whole worm</tissue>
    </source>
</reference>
<accession>A0AAN8IW09</accession>
<keyword evidence="3" id="KW-1185">Reference proteome</keyword>